<accession>A0A9D9GWD9</accession>
<proteinExistence type="predicted"/>
<sequence>MNKDKQNKGEGERAFAIKRFVHPPRENGTGKTTLLSMLSGRDRSFEGALKLNGEALS</sequence>
<organism evidence="1 2">
    <name type="scientific">Candidatus Alloenteromonas pullistercoris</name>
    <dbReference type="NCBI Taxonomy" id="2840785"/>
    <lineage>
        <taxon>Bacteria</taxon>
        <taxon>Bacillati</taxon>
        <taxon>Bacillota</taxon>
        <taxon>Bacillota incertae sedis</taxon>
        <taxon>Candidatus Alloenteromonas</taxon>
    </lineage>
</organism>
<evidence type="ECO:0000313" key="1">
    <source>
        <dbReference type="EMBL" id="MBO8426428.1"/>
    </source>
</evidence>
<dbReference type="Proteomes" id="UP000823634">
    <property type="component" value="Unassembled WGS sequence"/>
</dbReference>
<evidence type="ECO:0000313" key="2">
    <source>
        <dbReference type="Proteomes" id="UP000823634"/>
    </source>
</evidence>
<dbReference type="EMBL" id="JADINA010000024">
    <property type="protein sequence ID" value="MBO8426428.1"/>
    <property type="molecule type" value="Genomic_DNA"/>
</dbReference>
<reference evidence="1" key="2">
    <citation type="journal article" date="2021" name="PeerJ">
        <title>Extensive microbial diversity within the chicken gut microbiome revealed by metagenomics and culture.</title>
        <authorList>
            <person name="Gilroy R."/>
            <person name="Ravi A."/>
            <person name="Getino M."/>
            <person name="Pursley I."/>
            <person name="Horton D.L."/>
            <person name="Alikhan N.F."/>
            <person name="Baker D."/>
            <person name="Gharbi K."/>
            <person name="Hall N."/>
            <person name="Watson M."/>
            <person name="Adriaenssens E.M."/>
            <person name="Foster-Nyarko E."/>
            <person name="Jarju S."/>
            <person name="Secka A."/>
            <person name="Antonio M."/>
            <person name="Oren A."/>
            <person name="Chaudhuri R.R."/>
            <person name="La Ragione R."/>
            <person name="Hildebrand F."/>
            <person name="Pallen M.J."/>
        </authorList>
    </citation>
    <scope>NUCLEOTIDE SEQUENCE</scope>
    <source>
        <strain evidence="1">17113</strain>
    </source>
</reference>
<comment type="caution">
    <text evidence="1">The sequence shown here is derived from an EMBL/GenBank/DDBJ whole genome shotgun (WGS) entry which is preliminary data.</text>
</comment>
<name>A0A9D9GWD9_9FIRM</name>
<reference evidence="1" key="1">
    <citation type="submission" date="2020-10" db="EMBL/GenBank/DDBJ databases">
        <authorList>
            <person name="Gilroy R."/>
        </authorList>
    </citation>
    <scope>NUCLEOTIDE SEQUENCE</scope>
    <source>
        <strain evidence="1">17113</strain>
    </source>
</reference>
<protein>
    <submittedName>
        <fullName evidence="1">Uncharacterized protein</fullName>
    </submittedName>
</protein>
<gene>
    <name evidence="1" type="ORF">IAC61_03810</name>
</gene>
<dbReference type="SUPFAM" id="SSF52540">
    <property type="entry name" value="P-loop containing nucleoside triphosphate hydrolases"/>
    <property type="match status" value="1"/>
</dbReference>
<dbReference type="InterPro" id="IPR027417">
    <property type="entry name" value="P-loop_NTPase"/>
</dbReference>
<dbReference type="AlphaFoldDB" id="A0A9D9GWD9"/>